<reference evidence="3 4" key="2">
    <citation type="submission" date="2024-05" db="EMBL/GenBank/DDBJ databases">
        <authorList>
            <person name="Chen Y."/>
            <person name="Shah S."/>
            <person name="Dougan E. K."/>
            <person name="Thang M."/>
            <person name="Chan C."/>
        </authorList>
    </citation>
    <scope>NUCLEOTIDE SEQUENCE [LARGE SCALE GENOMIC DNA]</scope>
</reference>
<evidence type="ECO:0000313" key="2">
    <source>
        <dbReference type="EMBL" id="CAI3980855.1"/>
    </source>
</evidence>
<name>A0A9P1FNH6_9DINO</name>
<accession>A0A9P1FNH6</accession>
<feature type="region of interest" description="Disordered" evidence="1">
    <location>
        <begin position="240"/>
        <end position="266"/>
    </location>
</feature>
<evidence type="ECO:0000313" key="3">
    <source>
        <dbReference type="EMBL" id="CAL4768167.1"/>
    </source>
</evidence>
<evidence type="ECO:0000256" key="1">
    <source>
        <dbReference type="SAM" id="MobiDB-lite"/>
    </source>
</evidence>
<gene>
    <name evidence="2" type="ORF">C1SCF055_LOCUS8704</name>
</gene>
<dbReference type="OrthoDB" id="416781at2759"/>
<comment type="caution">
    <text evidence="2">The sequence shown here is derived from an EMBL/GenBank/DDBJ whole genome shotgun (WGS) entry which is preliminary data.</text>
</comment>
<dbReference type="Proteomes" id="UP001152797">
    <property type="component" value="Unassembled WGS sequence"/>
</dbReference>
<dbReference type="EMBL" id="CAMXCT010000591">
    <property type="protein sequence ID" value="CAI3980855.1"/>
    <property type="molecule type" value="Genomic_DNA"/>
</dbReference>
<dbReference type="EMBL" id="CAMXCT030000591">
    <property type="protein sequence ID" value="CAL4768167.1"/>
    <property type="molecule type" value="Genomic_DNA"/>
</dbReference>
<sequence>MGRKEPLRFAEVFSGEGALSTEFQRRGFHSLAIDYTRGGILHDISNDEVVESLKNKLLMYHYVHFAPPCNTFSNARFPKLRSKSHPWGLPVFLKHPAIILSNKIIQNTIKLAMWLAKHGVRVSIENPHSSCLWSIPEIHEMVLQDTAYWNYTDCDYCRYGMLYRKRTRILSCQFHQFPLQEGACFLTPIGKMICRGCLSKLLIQGQGRMPASARAALMKPRKMLQDVDTMLHFSVALTAMPKRPSNGSTSGRGAKKPKSDDGLPELTDAERDQISHLEWWPTVMNDLDEMMSKHTSLATFFVKEFPDLDSRKKLAQDLLEAFPVPDGVCLSTDLSPGIKNWAVWQGCFHVQAGNKGLLLAEYTRNLVQLVLVQGCRTDATRCAGVEFPVLQPLIATYFDQEWLCDDIIPGTYQCQSLGFTKGWSRAICFLTAAYLLQKHGLVEEYRDKMPSQFQSFCLLKGMVVETAGSEIDRIRANRELTMASISTRSKPNCFTALHQLQRRLKHGETLELAMGQLQSAKSLKAIFGLSQAEGAAVQNLVSYLPATVKDIFAVAVSEFGIIRGPITHGGIGCPTFRLGAEPEVIAPEWAQRLRNTSSSLILAASRIVEDFRAAPAGLRKPAGPVEVQRMCRITRCWEVVMEKFSSQLPQKCVEAELPKLKALFEKKIFDQWLFTMTEECPAEIPLSAAPEIQKLLVEQQSSIEKEAVERAQALQLQVQTATFQKMEDDLQSDTAALKKWASVEDERKRNWNSAVLTHKRKRYVKGLVAVRELASHSFRCKTANIECLEMELAAFRTAADSARPTGSEDKLLLLVLDFSAPPGLPEIDALVQCACNTLHQDIRNCLLIIYLKKYSGQSSQATLAASRRIEDMLIGCQANFDVEIALHYNVDGMHANDKRNLSARARLCFNETVSNEATPSPWMQSIASRGKINDIPLLRIKEMKRLLQPGSHTDCVEAWNLSPAERTQHKGSKAVLRILEALLEGMQTSPSTRLDVVELQQMAVPDWMEGCWQARQAWQSQGGKPAIHYAGFSRDLTIQKTIQGHLEATLMDEFWNRSPEAGPPEPTDGSPVDKPVLSLASWESESPCLSDVVVNKFDGDDVYSNRWNGKVAEFRQFISNVISPLVQRPISGSSDASATSSMAGPDFSVEPALATIGTAMFTAVPKAEFKMDDVLFQVKAVPKLPALYICKDYSIYMAMDVDGPHKTLMSVAEVRFKAFQSNVPDLGILGHVVEPMKVVKDSQEVEAFMRCTVQVNMGGAMYSAPSTLSDAMMASGVLKRAAAGAAFLGRLSKVTSFHHASIVWDAVIKPEPPAALKPSKPKLYLVSSATLEPNMFYKLE</sequence>
<dbReference type="EMBL" id="CAMXCT020000591">
    <property type="protein sequence ID" value="CAL1134230.1"/>
    <property type="molecule type" value="Genomic_DNA"/>
</dbReference>
<protein>
    <submittedName>
        <fullName evidence="2">Uncharacterized protein</fullName>
    </submittedName>
</protein>
<organism evidence="2">
    <name type="scientific">Cladocopium goreaui</name>
    <dbReference type="NCBI Taxonomy" id="2562237"/>
    <lineage>
        <taxon>Eukaryota</taxon>
        <taxon>Sar</taxon>
        <taxon>Alveolata</taxon>
        <taxon>Dinophyceae</taxon>
        <taxon>Suessiales</taxon>
        <taxon>Symbiodiniaceae</taxon>
        <taxon>Cladocopium</taxon>
    </lineage>
</organism>
<reference evidence="2" key="1">
    <citation type="submission" date="2022-10" db="EMBL/GenBank/DDBJ databases">
        <authorList>
            <person name="Chen Y."/>
            <person name="Dougan E. K."/>
            <person name="Chan C."/>
            <person name="Rhodes N."/>
            <person name="Thang M."/>
        </authorList>
    </citation>
    <scope>NUCLEOTIDE SEQUENCE</scope>
</reference>
<proteinExistence type="predicted"/>
<evidence type="ECO:0000313" key="4">
    <source>
        <dbReference type="Proteomes" id="UP001152797"/>
    </source>
</evidence>
<keyword evidence="4" id="KW-1185">Reference proteome</keyword>